<evidence type="ECO:0000256" key="2">
    <source>
        <dbReference type="ARBA" id="ARBA00023043"/>
    </source>
</evidence>
<protein>
    <recommendedName>
        <fullName evidence="6">PRANC domain-containing protein</fullName>
    </recommendedName>
</protein>
<evidence type="ECO:0000313" key="4">
    <source>
        <dbReference type="EMBL" id="KAL3393672.1"/>
    </source>
</evidence>
<comment type="caution">
    <text evidence="4">The sequence shown here is derived from an EMBL/GenBank/DDBJ whole genome shotgun (WGS) entry which is preliminary data.</text>
</comment>
<dbReference type="PROSITE" id="PS50088">
    <property type="entry name" value="ANK_REPEAT"/>
    <property type="match status" value="2"/>
</dbReference>
<feature type="repeat" description="ANK" evidence="3">
    <location>
        <begin position="145"/>
        <end position="177"/>
    </location>
</feature>
<keyword evidence="5" id="KW-1185">Reference proteome</keyword>
<dbReference type="EMBL" id="JBJJXI010000096">
    <property type="protein sequence ID" value="KAL3393672.1"/>
    <property type="molecule type" value="Genomic_DNA"/>
</dbReference>
<dbReference type="AlphaFoldDB" id="A0ABD2WMG9"/>
<dbReference type="PROSITE" id="PS50297">
    <property type="entry name" value="ANK_REP_REGION"/>
    <property type="match status" value="2"/>
</dbReference>
<evidence type="ECO:0000256" key="1">
    <source>
        <dbReference type="ARBA" id="ARBA00022737"/>
    </source>
</evidence>
<dbReference type="PANTHER" id="PTHR24193">
    <property type="entry name" value="ANKYRIN REPEAT PROTEIN"/>
    <property type="match status" value="1"/>
</dbReference>
<dbReference type="Pfam" id="PF12796">
    <property type="entry name" value="Ank_2"/>
    <property type="match status" value="1"/>
</dbReference>
<sequence>MALQDANLGIQKLVELLLRRGADPNMTNCDGDTALHVICKRCHDAADDLTKIFLDHSADEYWPMQINVQNSADDTPLKLAANNGLRTMAKLLLTNGANPNLTDANGSTPLHITCEKPDSIELVKLLFYISNLLNQSIHIDARDKLGNTPLHYALGSRQKKVVELLLKRGADPRSTSKEGLTHLHVICQRYNDDLLELFFKLNDEMKQKVEVNAKDNLGWTPLQWAVANLLPKTIGTLLDRGADLTSFVFPTASHFYEESRQRADENWFHFKLKVASSAMAVVELLEIRGYELNRNDALSIMGLFAEFDLFDKSADVDEHCYDDEVFAEKAKKTQVKPNLSLYDLIELQPKEAAKQLTCMEYYVGMRSWHLRTLSTRHIETLIMHLCNKLSRKFFRVSALDPFLELIHYRLPIEMCEMIIETLKNEDLHIICLADALDPR</sequence>
<accession>A0ABD2WMG9</accession>
<dbReference type="PANTHER" id="PTHR24193:SF121">
    <property type="entry name" value="ADA2A-CONTAINING COMPLEX COMPONENT 3, ISOFORM D"/>
    <property type="match status" value="1"/>
</dbReference>
<organism evidence="4 5">
    <name type="scientific">Trichogramma kaykai</name>
    <dbReference type="NCBI Taxonomy" id="54128"/>
    <lineage>
        <taxon>Eukaryota</taxon>
        <taxon>Metazoa</taxon>
        <taxon>Ecdysozoa</taxon>
        <taxon>Arthropoda</taxon>
        <taxon>Hexapoda</taxon>
        <taxon>Insecta</taxon>
        <taxon>Pterygota</taxon>
        <taxon>Neoptera</taxon>
        <taxon>Endopterygota</taxon>
        <taxon>Hymenoptera</taxon>
        <taxon>Apocrita</taxon>
        <taxon>Proctotrupomorpha</taxon>
        <taxon>Chalcidoidea</taxon>
        <taxon>Trichogrammatidae</taxon>
        <taxon>Trichogramma</taxon>
    </lineage>
</organism>
<dbReference type="InterPro" id="IPR050663">
    <property type="entry name" value="Ankyrin-SOCS_Box"/>
</dbReference>
<keyword evidence="2 3" id="KW-0040">ANK repeat</keyword>
<dbReference type="Proteomes" id="UP001627154">
    <property type="component" value="Unassembled WGS sequence"/>
</dbReference>
<evidence type="ECO:0000313" key="5">
    <source>
        <dbReference type="Proteomes" id="UP001627154"/>
    </source>
</evidence>
<dbReference type="InterPro" id="IPR002110">
    <property type="entry name" value="Ankyrin_rpt"/>
</dbReference>
<dbReference type="Gene3D" id="1.25.40.20">
    <property type="entry name" value="Ankyrin repeat-containing domain"/>
    <property type="match status" value="2"/>
</dbReference>
<proteinExistence type="predicted"/>
<dbReference type="SMART" id="SM00248">
    <property type="entry name" value="ANK"/>
    <property type="match status" value="6"/>
</dbReference>
<evidence type="ECO:0000256" key="3">
    <source>
        <dbReference type="PROSITE-ProRule" id="PRU00023"/>
    </source>
</evidence>
<gene>
    <name evidence="4" type="ORF">TKK_011937</name>
</gene>
<dbReference type="SUPFAM" id="SSF48403">
    <property type="entry name" value="Ankyrin repeat"/>
    <property type="match status" value="2"/>
</dbReference>
<evidence type="ECO:0008006" key="6">
    <source>
        <dbReference type="Google" id="ProtNLM"/>
    </source>
</evidence>
<reference evidence="4 5" key="1">
    <citation type="journal article" date="2024" name="bioRxiv">
        <title>A reference genome for Trichogramma kaykai: A tiny desert-dwelling parasitoid wasp with competing sex-ratio distorters.</title>
        <authorList>
            <person name="Culotta J."/>
            <person name="Lindsey A.R."/>
        </authorList>
    </citation>
    <scope>NUCLEOTIDE SEQUENCE [LARGE SCALE GENOMIC DNA]</scope>
    <source>
        <strain evidence="4 5">KSX58</strain>
    </source>
</reference>
<keyword evidence="1" id="KW-0677">Repeat</keyword>
<name>A0ABD2WMG9_9HYME</name>
<dbReference type="InterPro" id="IPR036770">
    <property type="entry name" value="Ankyrin_rpt-contain_sf"/>
</dbReference>
<feature type="repeat" description="ANK" evidence="3">
    <location>
        <begin position="72"/>
        <end position="104"/>
    </location>
</feature>